<feature type="region of interest" description="Disordered" evidence="1">
    <location>
        <begin position="72"/>
        <end position="97"/>
    </location>
</feature>
<evidence type="ECO:0000313" key="3">
    <source>
        <dbReference type="Proteomes" id="UP000646548"/>
    </source>
</evidence>
<evidence type="ECO:0000256" key="1">
    <source>
        <dbReference type="SAM" id="MobiDB-lite"/>
    </source>
</evidence>
<dbReference type="AlphaFoldDB" id="A0A834F3B4"/>
<protein>
    <submittedName>
        <fullName evidence="2">Uncharacterized protein</fullName>
    </submittedName>
</protein>
<gene>
    <name evidence="2" type="ORF">FQA47_000502</name>
</gene>
<dbReference type="Proteomes" id="UP000646548">
    <property type="component" value="Unassembled WGS sequence"/>
</dbReference>
<reference evidence="2" key="1">
    <citation type="journal article" name="BMC Genomics">
        <title>Long-read sequencing and de novo genome assembly of marine medaka (Oryzias melastigma).</title>
        <authorList>
            <person name="Liang P."/>
            <person name="Saqib H.S.A."/>
            <person name="Ni X."/>
            <person name="Shen Y."/>
        </authorList>
    </citation>
    <scope>NUCLEOTIDE SEQUENCE</scope>
    <source>
        <strain evidence="2">Bigg-433</strain>
    </source>
</reference>
<accession>A0A834F3B4</accession>
<comment type="caution">
    <text evidence="2">The sequence shown here is derived from an EMBL/GenBank/DDBJ whole genome shotgun (WGS) entry which is preliminary data.</text>
</comment>
<sequence length="97" mass="10390">MAVTAAHLTDNTRRVSSGKVDRAAFTRMGGMTPPRAVDAYASRAEAEPTGRSGNVRAGMRGPLLCIKTRRFERQITESPSPDPVTETCAAAEQSPDQ</sequence>
<organism evidence="2 3">
    <name type="scientific">Oryzias melastigma</name>
    <name type="common">Marine medaka</name>
    <dbReference type="NCBI Taxonomy" id="30732"/>
    <lineage>
        <taxon>Eukaryota</taxon>
        <taxon>Metazoa</taxon>
        <taxon>Chordata</taxon>
        <taxon>Craniata</taxon>
        <taxon>Vertebrata</taxon>
        <taxon>Euteleostomi</taxon>
        <taxon>Actinopterygii</taxon>
        <taxon>Neopterygii</taxon>
        <taxon>Teleostei</taxon>
        <taxon>Neoteleostei</taxon>
        <taxon>Acanthomorphata</taxon>
        <taxon>Ovalentaria</taxon>
        <taxon>Atherinomorphae</taxon>
        <taxon>Beloniformes</taxon>
        <taxon>Adrianichthyidae</taxon>
        <taxon>Oryziinae</taxon>
        <taxon>Oryzias</taxon>
    </lineage>
</organism>
<proteinExistence type="predicted"/>
<dbReference type="EMBL" id="WKFB01000568">
    <property type="protein sequence ID" value="KAF6719766.1"/>
    <property type="molecule type" value="Genomic_DNA"/>
</dbReference>
<name>A0A834F3B4_ORYME</name>
<evidence type="ECO:0000313" key="2">
    <source>
        <dbReference type="EMBL" id="KAF6719766.1"/>
    </source>
</evidence>
<feature type="region of interest" description="Disordered" evidence="1">
    <location>
        <begin position="1"/>
        <end position="34"/>
    </location>
</feature>